<organism evidence="3 4">
    <name type="scientific">Mytilus coruscus</name>
    <name type="common">Sea mussel</name>
    <dbReference type="NCBI Taxonomy" id="42192"/>
    <lineage>
        <taxon>Eukaryota</taxon>
        <taxon>Metazoa</taxon>
        <taxon>Spiralia</taxon>
        <taxon>Lophotrochozoa</taxon>
        <taxon>Mollusca</taxon>
        <taxon>Bivalvia</taxon>
        <taxon>Autobranchia</taxon>
        <taxon>Pteriomorphia</taxon>
        <taxon>Mytilida</taxon>
        <taxon>Mytiloidea</taxon>
        <taxon>Mytilidae</taxon>
        <taxon>Mytilinae</taxon>
        <taxon>Mytilus</taxon>
    </lineage>
</organism>
<dbReference type="EMBL" id="CACVKT020001259">
    <property type="protein sequence ID" value="CAC5366454.1"/>
    <property type="molecule type" value="Genomic_DNA"/>
</dbReference>
<evidence type="ECO:0000256" key="1">
    <source>
        <dbReference type="ARBA" id="ARBA00009275"/>
    </source>
</evidence>
<keyword evidence="4" id="KW-1185">Reference proteome</keyword>
<feature type="compositionally biased region" description="Polar residues" evidence="2">
    <location>
        <begin position="160"/>
        <end position="172"/>
    </location>
</feature>
<dbReference type="InterPro" id="IPR001130">
    <property type="entry name" value="TatD-like"/>
</dbReference>
<feature type="compositionally biased region" description="Low complexity" evidence="2">
    <location>
        <begin position="143"/>
        <end position="159"/>
    </location>
</feature>
<proteinExistence type="inferred from homology"/>
<reference evidence="3 4" key="1">
    <citation type="submission" date="2020-06" db="EMBL/GenBank/DDBJ databases">
        <authorList>
            <person name="Li R."/>
            <person name="Bekaert M."/>
        </authorList>
    </citation>
    <scope>NUCLEOTIDE SEQUENCE [LARGE SCALE GENOMIC DNA]</scope>
    <source>
        <strain evidence="4">wild</strain>
    </source>
</reference>
<protein>
    <submittedName>
        <fullName evidence="3">Uncharacterized protein</fullName>
    </submittedName>
</protein>
<evidence type="ECO:0000313" key="4">
    <source>
        <dbReference type="Proteomes" id="UP000507470"/>
    </source>
</evidence>
<dbReference type="InterPro" id="IPR032466">
    <property type="entry name" value="Metal_Hydrolase"/>
</dbReference>
<dbReference type="AlphaFoldDB" id="A0A6J8AF21"/>
<name>A0A6J8AF21_MYTCO</name>
<gene>
    <name evidence="3" type="ORF">MCOR_6746</name>
</gene>
<evidence type="ECO:0000313" key="3">
    <source>
        <dbReference type="EMBL" id="CAC5366454.1"/>
    </source>
</evidence>
<dbReference type="Gene3D" id="3.20.20.140">
    <property type="entry name" value="Metal-dependent hydrolases"/>
    <property type="match status" value="1"/>
</dbReference>
<dbReference type="Pfam" id="PF01026">
    <property type="entry name" value="TatD_DNase"/>
    <property type="match status" value="1"/>
</dbReference>
<dbReference type="OrthoDB" id="6142500at2759"/>
<accession>A0A6J8AF21</accession>
<sequence length="313" mass="35564">MPGEGVRVLHRRRCKSLPALPIYFGKTSFTSSKGLYVGVIGMTQRKRLRRKASATRRPLQYIMKIDGETLEEFAEQVHLLTKDMTLYFRSNDDTIDQIDTEAILRGCQEDVAQIVIEKNHRTINEALKWITSSLLANQKASYGASRSYSGSPQSYSQRQVTFSDMNDSDPSPQRLTALQNSQRVEKVDNSLQPDIIDLVSLVGQDFGDGSTAKRSLEMIFHHDLADMKFYRYYFEGTIKELTAWQHLSSIIFGVSGKFIRDNTGSEIIHRIPPQQLVLETDSHFISPFACCPVNHPWNLTVIATEILKPRESC</sequence>
<feature type="region of interest" description="Disordered" evidence="2">
    <location>
        <begin position="143"/>
        <end position="172"/>
    </location>
</feature>
<dbReference type="Proteomes" id="UP000507470">
    <property type="component" value="Unassembled WGS sequence"/>
</dbReference>
<comment type="similarity">
    <text evidence="1">Belongs to the metallo-dependent hydrolases superfamily. TatD-type hydrolase family.</text>
</comment>
<evidence type="ECO:0000256" key="2">
    <source>
        <dbReference type="SAM" id="MobiDB-lite"/>
    </source>
</evidence>
<dbReference type="GO" id="GO:0016788">
    <property type="term" value="F:hydrolase activity, acting on ester bonds"/>
    <property type="evidence" value="ECO:0007669"/>
    <property type="project" value="InterPro"/>
</dbReference>
<dbReference type="SUPFAM" id="SSF51556">
    <property type="entry name" value="Metallo-dependent hydrolases"/>
    <property type="match status" value="1"/>
</dbReference>